<feature type="compositionally biased region" description="Polar residues" evidence="1">
    <location>
        <begin position="208"/>
        <end position="221"/>
    </location>
</feature>
<protein>
    <submittedName>
        <fullName evidence="2">Uncharacterized protein</fullName>
    </submittedName>
</protein>
<keyword evidence="3" id="KW-1185">Reference proteome</keyword>
<evidence type="ECO:0000313" key="2">
    <source>
        <dbReference type="EMBL" id="ETD22200.1"/>
    </source>
</evidence>
<accession>V8C596</accession>
<evidence type="ECO:0000256" key="1">
    <source>
        <dbReference type="SAM" id="MobiDB-lite"/>
    </source>
</evidence>
<feature type="region of interest" description="Disordered" evidence="1">
    <location>
        <begin position="200"/>
        <end position="221"/>
    </location>
</feature>
<proteinExistence type="predicted"/>
<comment type="caution">
    <text evidence="2">The sequence shown here is derived from an EMBL/GenBank/DDBJ whole genome shotgun (WGS) entry which is preliminary data.</text>
</comment>
<gene>
    <name evidence="2" type="ORF">HMPREF2086_01927</name>
</gene>
<name>V8C596_9HELI</name>
<dbReference type="STRING" id="1357400.HMPREF2086_01927"/>
<dbReference type="Proteomes" id="UP000018731">
    <property type="component" value="Unassembled WGS sequence"/>
</dbReference>
<dbReference type="RefSeq" id="WP_023928764.1">
    <property type="nucleotide sequence ID" value="NZ_KI669456.1"/>
</dbReference>
<organism evidence="2 3">
    <name type="scientific">Helicobacter macacae MIT 99-5501</name>
    <dbReference type="NCBI Taxonomy" id="1357400"/>
    <lineage>
        <taxon>Bacteria</taxon>
        <taxon>Pseudomonadati</taxon>
        <taxon>Campylobacterota</taxon>
        <taxon>Epsilonproteobacteria</taxon>
        <taxon>Campylobacterales</taxon>
        <taxon>Helicobacteraceae</taxon>
        <taxon>Helicobacter</taxon>
    </lineage>
</organism>
<dbReference type="HOGENOM" id="CLU_690329_0_0_7"/>
<sequence>MPQSTEFTISLAFSDSQKTPFLGDEDEVIESFGDDYYLNYTLYKVDTNTYLFKNEKDEFIQCSANKPKRSSEQNDRWFWVNDNIYHDTQDAINAINATLPNGLQIDDLDSVPHIEIEASFFYGDFSENEEPFILDDDEIKQALSYPYEREFAIYKDYLENFVRANLYNIVQKQAQKRGIPQAEVEYEDKVKYEVESDDIEYEDEAESINENPPNGKSASKGATKSAIKPILAYRYKIYVSNDKDSKANANYCASQIKKSKKGKGGEYVLYSQDDLEKQERKLRAFDVLDISGFQQDENYTDVLSASLTVRASKSIRDKDAQNLEEVLISTNIIRDKIQIDRWVKNCDNHSKDLPLNDIFFNPETYFLKEMATSTSQAIIDPAQKTKRSFASPPPTISTL</sequence>
<dbReference type="EMBL" id="AZJI01000010">
    <property type="protein sequence ID" value="ETD22200.1"/>
    <property type="molecule type" value="Genomic_DNA"/>
</dbReference>
<dbReference type="PATRIC" id="fig|1357400.3.peg.2612"/>
<evidence type="ECO:0000313" key="3">
    <source>
        <dbReference type="Proteomes" id="UP000018731"/>
    </source>
</evidence>
<reference evidence="2 3" key="1">
    <citation type="journal article" date="2014" name="Genome Announc.">
        <title>Draft genome sequences of six enterohepatic helicobacter species isolated from humans and one from rhesus macaques.</title>
        <authorList>
            <person name="Shen Z."/>
            <person name="Sheh A."/>
            <person name="Young S.K."/>
            <person name="Abouelliel A."/>
            <person name="Ward D.V."/>
            <person name="Earl A.M."/>
            <person name="Fox J.G."/>
        </authorList>
    </citation>
    <scope>NUCLEOTIDE SEQUENCE [LARGE SCALE GENOMIC DNA]</scope>
    <source>
        <strain evidence="2 3">MIT 99-5501</strain>
    </source>
</reference>
<dbReference type="AlphaFoldDB" id="V8C596"/>